<evidence type="ECO:0000256" key="8">
    <source>
        <dbReference type="ARBA" id="ARBA00023033"/>
    </source>
</evidence>
<evidence type="ECO:0000256" key="11">
    <source>
        <dbReference type="HAMAP-Rule" id="MF_03193"/>
    </source>
</evidence>
<dbReference type="GO" id="GO:0016712">
    <property type="term" value="F:oxidoreductase activity, acting on paired donors, with incorporation or reduction of molecular oxygen, reduced flavin or flavoprotein as one donor, and incorporation of one atom of oxygen"/>
    <property type="evidence" value="ECO:0007669"/>
    <property type="project" value="UniProtKB-UniRule"/>
</dbReference>
<sequence>MSGLIRLGWRPLSRARFIRKPSPAVGSHSKLLASRSQWGLIRHLSTVGPILQAEPSSIDNQSIDASKTDKAGAVNEQKVSYHDVVIIGGGPAGLTLFTALKNSPVTSNLDIVLVEGSSLERLRSWSLPENLYENRVSSLTPRSVEFLKSIGAWDHVHHERVQDYHEMKVWDGCSDSRIEFDPYILGENNEIAWMIENSNLQNSLLSRLAELDSSASVNNVVDSAKVKSISRQPSEQNNKQDGQVSLGAATWDSSSWPVVELENGRKLSARLLVGADGGNSPVRTFAGIQSRGWDYERHGLVASVKLEWEDFRSIAWQRFLVTGPIALLPLPNGFCSLVWSTTPENAQHLKSLTPAAFCAMVNAAFRLGPVDLKYLHTITDEATLIDEIEWRIQNTNIVDEDNNVPVPISEVLDKSRASFPLKMKHADTYVSERVALVGDAAHTTHPLAGQGLNMGQSDVANLVQAIETATKRGLDIGSLLALEPYWASSYWSNHIKLGVVDKLHKLYSSDFGPLVQLRSWGLDFFNESPFLKRLLMSNASK</sequence>
<evidence type="ECO:0000256" key="10">
    <source>
        <dbReference type="ARBA" id="ARBA00023136"/>
    </source>
</evidence>
<keyword evidence="9 11" id="KW-0496">Mitochondrion</keyword>
<dbReference type="InterPro" id="IPR000689">
    <property type="entry name" value="UbQ_mOase_COQ6"/>
</dbReference>
<comment type="catalytic activity">
    <reaction evidence="11">
        <text>a 4-hydroxy-3-(all-trans-polyprenyl)benzoate + 2 reduced [2Fe-2S]-[ferredoxin] + O2 + 2 H(+) = a 3,4-dihydroxy-5-(all-trans-polyprenyl)benzoate + 2 oxidized [2Fe-2S]-[ferredoxin] + H2O</text>
        <dbReference type="Rhea" id="RHEA:81195"/>
        <dbReference type="Rhea" id="RHEA-COMP:9514"/>
        <dbReference type="Rhea" id="RHEA-COMP:10000"/>
        <dbReference type="Rhea" id="RHEA-COMP:10001"/>
        <dbReference type="Rhea" id="RHEA-COMP:10930"/>
        <dbReference type="ChEBI" id="CHEBI:15377"/>
        <dbReference type="ChEBI" id="CHEBI:15378"/>
        <dbReference type="ChEBI" id="CHEBI:15379"/>
        <dbReference type="ChEBI" id="CHEBI:33737"/>
        <dbReference type="ChEBI" id="CHEBI:33738"/>
        <dbReference type="ChEBI" id="CHEBI:64694"/>
        <dbReference type="ChEBI" id="CHEBI:78396"/>
        <dbReference type="EC" id="1.14.15.45"/>
    </reaction>
</comment>
<comment type="subunit">
    <text evidence="11">Component of a multi-subunit COQ enzyme complex, composed of at least COQ3, COQ4, COQ5, COQ6, COQ7 and COQ9.</text>
</comment>
<keyword evidence="3 11" id="KW-0285">Flavoprotein</keyword>
<feature type="domain" description="FAD-binding" evidence="12">
    <location>
        <begin position="83"/>
        <end position="467"/>
    </location>
</feature>
<comment type="catalytic activity">
    <reaction evidence="11">
        <text>a 2-methoxy-6-(all-trans-polyprenyl)phenol + 2 reduced [2Fe-2S]-[ferredoxin] + O2 + 2 H(+) = a 2-methoxy-6-(all-trans-polyprenyl)benzene-1,4-diol + 2 oxidized [2Fe-2S]-[ferredoxin] + H2O</text>
        <dbReference type="Rhea" id="RHEA:81183"/>
        <dbReference type="Rhea" id="RHEA-COMP:9551"/>
        <dbReference type="Rhea" id="RHEA-COMP:10000"/>
        <dbReference type="Rhea" id="RHEA-COMP:10001"/>
        <dbReference type="Rhea" id="RHEA-COMP:10858"/>
        <dbReference type="ChEBI" id="CHEBI:15377"/>
        <dbReference type="ChEBI" id="CHEBI:15378"/>
        <dbReference type="ChEBI" id="CHEBI:15379"/>
        <dbReference type="ChEBI" id="CHEBI:33737"/>
        <dbReference type="ChEBI" id="CHEBI:33738"/>
        <dbReference type="ChEBI" id="CHEBI:62731"/>
        <dbReference type="ChEBI" id="CHEBI:84166"/>
        <dbReference type="EC" id="1.14.15.46"/>
    </reaction>
</comment>
<evidence type="ECO:0000313" key="14">
    <source>
        <dbReference type="Proteomes" id="UP000189580"/>
    </source>
</evidence>
<dbReference type="FunFam" id="3.50.50.60:FF:000021">
    <property type="entry name" value="Ubiquinone biosynthesis monooxygenase COQ6"/>
    <property type="match status" value="1"/>
</dbReference>
<reference evidence="13 14" key="1">
    <citation type="submission" date="2016-02" db="EMBL/GenBank/DDBJ databases">
        <title>Complete genome sequence and transcriptome regulation of the pentose utilising yeast Sugiyamaella lignohabitans.</title>
        <authorList>
            <person name="Bellasio M."/>
            <person name="Peymann A."/>
            <person name="Valli M."/>
            <person name="Sipitzky M."/>
            <person name="Graf A."/>
            <person name="Sauer M."/>
            <person name="Marx H."/>
            <person name="Mattanovich D."/>
        </authorList>
    </citation>
    <scope>NUCLEOTIDE SEQUENCE [LARGE SCALE GENOMIC DNA]</scope>
    <source>
        <strain evidence="13 14">CBS 10342</strain>
    </source>
</reference>
<dbReference type="EC" id="1.14.15.45" evidence="11"/>
<dbReference type="GO" id="GO:0120538">
    <property type="term" value="F:2-methoxy-6-polyprenolphenol 4-hydroxylase activity"/>
    <property type="evidence" value="ECO:0007669"/>
    <property type="project" value="UniProtKB-EC"/>
</dbReference>
<dbReference type="InterPro" id="IPR036188">
    <property type="entry name" value="FAD/NAD-bd_sf"/>
</dbReference>
<dbReference type="EMBL" id="CP014500">
    <property type="protein sequence ID" value="ANB11132.1"/>
    <property type="molecule type" value="Genomic_DNA"/>
</dbReference>
<dbReference type="EC" id="1.14.15.46" evidence="11"/>
<dbReference type="InterPro" id="IPR010971">
    <property type="entry name" value="UbiH/COQ6"/>
</dbReference>
<dbReference type="NCBIfam" id="TIGR01989">
    <property type="entry name" value="COQ6"/>
    <property type="match status" value="1"/>
</dbReference>
<protein>
    <recommendedName>
        <fullName evidence="11">Ubiquinone biosynthesis monooxygenase COQ6, mitochondrial</fullName>
        <ecNumber evidence="11">1.14.15.45</ecNumber>
    </recommendedName>
    <alternativeName>
        <fullName evidence="11">2-methoxy-6-polyprenolphenol 4-hydroxylase</fullName>
        <ecNumber evidence="11">1.14.15.46</ecNumber>
    </alternativeName>
</protein>
<dbReference type="InterPro" id="IPR051205">
    <property type="entry name" value="UbiH/COQ6_monooxygenase"/>
</dbReference>
<keyword evidence="4 11" id="KW-0831">Ubiquinone biosynthesis</keyword>
<evidence type="ECO:0000256" key="3">
    <source>
        <dbReference type="ARBA" id="ARBA00022630"/>
    </source>
</evidence>
<dbReference type="HAMAP" id="MF_03193">
    <property type="entry name" value="COQ6_monooxygenase"/>
    <property type="match status" value="1"/>
</dbReference>
<dbReference type="Proteomes" id="UP000189580">
    <property type="component" value="Chromosome c"/>
</dbReference>
<comment type="cofactor">
    <cofactor evidence="1 11">
        <name>FAD</name>
        <dbReference type="ChEBI" id="CHEBI:57692"/>
    </cofactor>
</comment>
<dbReference type="NCBIfam" id="TIGR01988">
    <property type="entry name" value="Ubi-OHases"/>
    <property type="match status" value="1"/>
</dbReference>
<evidence type="ECO:0000256" key="1">
    <source>
        <dbReference type="ARBA" id="ARBA00001974"/>
    </source>
</evidence>
<comment type="pathway">
    <text evidence="11">Cofactor biosynthesis; ubiquinone biosynthesis.</text>
</comment>
<dbReference type="InterPro" id="IPR002938">
    <property type="entry name" value="FAD-bd"/>
</dbReference>
<dbReference type="Pfam" id="PF01494">
    <property type="entry name" value="FAD_binding_3"/>
    <property type="match status" value="1"/>
</dbReference>
<evidence type="ECO:0000256" key="7">
    <source>
        <dbReference type="ARBA" id="ARBA00023002"/>
    </source>
</evidence>
<dbReference type="PANTHER" id="PTHR43876">
    <property type="entry name" value="UBIQUINONE BIOSYNTHESIS MONOOXYGENASE COQ6, MITOCHONDRIAL"/>
    <property type="match status" value="1"/>
</dbReference>
<dbReference type="PROSITE" id="PS01304">
    <property type="entry name" value="UBIH"/>
    <property type="match status" value="1"/>
</dbReference>
<evidence type="ECO:0000256" key="6">
    <source>
        <dbReference type="ARBA" id="ARBA00022827"/>
    </source>
</evidence>
<dbReference type="PANTHER" id="PTHR43876:SF7">
    <property type="entry name" value="UBIQUINONE BIOSYNTHESIS MONOOXYGENASE COQ6, MITOCHONDRIAL"/>
    <property type="match status" value="1"/>
</dbReference>
<keyword evidence="10 11" id="KW-0472">Membrane</keyword>
<comment type="subcellular location">
    <subcellularLocation>
        <location evidence="11">Mitochondrion inner membrane</location>
        <topology evidence="11">Peripheral membrane protein</topology>
        <orientation evidence="11">Matrix side</orientation>
    </subcellularLocation>
</comment>
<dbReference type="GO" id="GO:0031314">
    <property type="term" value="C:extrinsic component of mitochondrial inner membrane"/>
    <property type="evidence" value="ECO:0007669"/>
    <property type="project" value="UniProtKB-UniRule"/>
</dbReference>
<gene>
    <name evidence="11 13" type="primary">COQ6</name>
    <name evidence="13" type="ORF">AWJ20_3931</name>
</gene>
<name>A0A167C296_9ASCO</name>
<evidence type="ECO:0000259" key="12">
    <source>
        <dbReference type="Pfam" id="PF01494"/>
    </source>
</evidence>
<dbReference type="KEGG" id="slb:AWJ20_3931"/>
<evidence type="ECO:0000256" key="2">
    <source>
        <dbReference type="ARBA" id="ARBA00005349"/>
    </source>
</evidence>
<evidence type="ECO:0000256" key="5">
    <source>
        <dbReference type="ARBA" id="ARBA00022792"/>
    </source>
</evidence>
<dbReference type="InterPro" id="IPR018168">
    <property type="entry name" value="Ubi_Hdrlase_CS"/>
</dbReference>
<keyword evidence="6 11" id="KW-0274">FAD</keyword>
<proteinExistence type="inferred from homology"/>
<dbReference type="UniPathway" id="UPA00232"/>
<evidence type="ECO:0000256" key="9">
    <source>
        <dbReference type="ARBA" id="ARBA00023128"/>
    </source>
</evidence>
<keyword evidence="7 11" id="KW-0560">Oxidoreductase</keyword>
<dbReference type="OrthoDB" id="683240at2759"/>
<dbReference type="GO" id="GO:0071949">
    <property type="term" value="F:FAD binding"/>
    <property type="evidence" value="ECO:0007669"/>
    <property type="project" value="InterPro"/>
</dbReference>
<keyword evidence="14" id="KW-1185">Reference proteome</keyword>
<comment type="similarity">
    <text evidence="2 11">Belongs to the UbiH/COQ6 family.</text>
</comment>
<keyword evidence="8 11" id="KW-0503">Monooxygenase</keyword>
<keyword evidence="5 11" id="KW-0999">Mitochondrion inner membrane</keyword>
<dbReference type="AlphaFoldDB" id="A0A167C296"/>
<dbReference type="GeneID" id="30036007"/>
<dbReference type="PRINTS" id="PR00420">
    <property type="entry name" value="RNGMNOXGNASE"/>
</dbReference>
<accession>A0A167C296</accession>
<comment type="function">
    <text evidence="11">FAD-dependent monooxygenase required for two non-consecutive steps during ubiquinone biosynthesis. Required for the C5-ring hydroxylation during ubiquinone biosynthesis by catalyzing the hydroxylation of 4-hydroxy-3-(all-trans-polyprenyl)benzoic acid to 3,4-dihydroxy-5-(all-trans-polyprenyl)benzoic acid. Also acts downstream of coq4, for the C1-hydroxylation during ubiquinone biosynthesis by catalyzing the hydroxylation of 2-methoxy-6-(all-trans-polyprenyl)phenol to 2-methoxy-6-(all-trans-polyprenyl)benzene-1,4-diol. The electrons required for the hydroxylation reaction are funneled indirectly to coq6 from NADPH via a ferredoxin/ferredoxin reductase system.</text>
</comment>
<dbReference type="SUPFAM" id="SSF51905">
    <property type="entry name" value="FAD/NAD(P)-binding domain"/>
    <property type="match status" value="1"/>
</dbReference>
<evidence type="ECO:0000313" key="13">
    <source>
        <dbReference type="EMBL" id="ANB11132.1"/>
    </source>
</evidence>
<evidence type="ECO:0000256" key="4">
    <source>
        <dbReference type="ARBA" id="ARBA00022688"/>
    </source>
</evidence>
<organism evidence="13 14">
    <name type="scientific">Sugiyamaella lignohabitans</name>
    <dbReference type="NCBI Taxonomy" id="796027"/>
    <lineage>
        <taxon>Eukaryota</taxon>
        <taxon>Fungi</taxon>
        <taxon>Dikarya</taxon>
        <taxon>Ascomycota</taxon>
        <taxon>Saccharomycotina</taxon>
        <taxon>Dipodascomycetes</taxon>
        <taxon>Dipodascales</taxon>
        <taxon>Trichomonascaceae</taxon>
        <taxon>Sugiyamaella</taxon>
    </lineage>
</organism>
<dbReference type="Gene3D" id="3.50.50.60">
    <property type="entry name" value="FAD/NAD(P)-binding domain"/>
    <property type="match status" value="2"/>
</dbReference>
<dbReference type="RefSeq" id="XP_018733609.1">
    <property type="nucleotide sequence ID" value="XM_018880972.1"/>
</dbReference>
<dbReference type="GO" id="GO:0106364">
    <property type="term" value="F:4-hydroxy-3-all-trans-polyprenylbenzoate oxygenase activity"/>
    <property type="evidence" value="ECO:0007669"/>
    <property type="project" value="UniProtKB-EC"/>
</dbReference>